<keyword evidence="3" id="KW-1185">Reference proteome</keyword>
<dbReference type="AlphaFoldDB" id="A0A5S4FFH1"/>
<dbReference type="Pfam" id="PF00550">
    <property type="entry name" value="PP-binding"/>
    <property type="match status" value="1"/>
</dbReference>
<dbReference type="Proteomes" id="UP000309128">
    <property type="component" value="Unassembled WGS sequence"/>
</dbReference>
<dbReference type="InterPro" id="IPR036736">
    <property type="entry name" value="ACP-like_sf"/>
</dbReference>
<accession>A0A5S4FFH1</accession>
<dbReference type="EMBL" id="VCKY01000077">
    <property type="protein sequence ID" value="TMR17666.1"/>
    <property type="molecule type" value="Genomic_DNA"/>
</dbReference>
<evidence type="ECO:0000313" key="3">
    <source>
        <dbReference type="Proteomes" id="UP000309128"/>
    </source>
</evidence>
<organism evidence="2 3">
    <name type="scientific">Nonomuraea turkmeniaca</name>
    <dbReference type="NCBI Taxonomy" id="103838"/>
    <lineage>
        <taxon>Bacteria</taxon>
        <taxon>Bacillati</taxon>
        <taxon>Actinomycetota</taxon>
        <taxon>Actinomycetes</taxon>
        <taxon>Streptosporangiales</taxon>
        <taxon>Streptosporangiaceae</taxon>
        <taxon>Nonomuraea</taxon>
    </lineage>
</organism>
<dbReference type="RefSeq" id="WP_138668230.1">
    <property type="nucleotide sequence ID" value="NZ_VCKY01000077.1"/>
</dbReference>
<dbReference type="Gene3D" id="1.10.1200.10">
    <property type="entry name" value="ACP-like"/>
    <property type="match status" value="1"/>
</dbReference>
<name>A0A5S4FFH1_9ACTN</name>
<dbReference type="SUPFAM" id="SSF47336">
    <property type="entry name" value="ACP-like"/>
    <property type="match status" value="1"/>
</dbReference>
<feature type="domain" description="Carrier" evidence="1">
    <location>
        <begin position="21"/>
        <end position="71"/>
    </location>
</feature>
<comment type="caution">
    <text evidence="2">The sequence shown here is derived from an EMBL/GenBank/DDBJ whole genome shotgun (WGS) entry which is preliminary data.</text>
</comment>
<gene>
    <name evidence="2" type="ORF">ETD86_23020</name>
</gene>
<reference evidence="2 3" key="1">
    <citation type="submission" date="2019-05" db="EMBL/GenBank/DDBJ databases">
        <title>Draft genome sequence of Nonomuraea turkmeniaca DSM 43926.</title>
        <authorList>
            <person name="Saricaoglu S."/>
            <person name="Isik K."/>
        </authorList>
    </citation>
    <scope>NUCLEOTIDE SEQUENCE [LARGE SCALE GENOMIC DNA]</scope>
    <source>
        <strain evidence="2 3">DSM 43926</strain>
    </source>
</reference>
<dbReference type="OrthoDB" id="3404602at2"/>
<evidence type="ECO:0000259" key="1">
    <source>
        <dbReference type="Pfam" id="PF00550"/>
    </source>
</evidence>
<dbReference type="InterPro" id="IPR009081">
    <property type="entry name" value="PP-bd_ACP"/>
</dbReference>
<sequence>MLRERVAALVAQASDGELTTAEVLAADCSLTALGLTSLGYIRLIDTIEEEFGFDIELDGSLDTLDGLVDHLSRLAGRPS</sequence>
<evidence type="ECO:0000313" key="2">
    <source>
        <dbReference type="EMBL" id="TMR17666.1"/>
    </source>
</evidence>
<proteinExistence type="predicted"/>
<protein>
    <submittedName>
        <fullName evidence="2">Acyl carrier protein</fullName>
    </submittedName>
</protein>